<dbReference type="EMBL" id="GL378335">
    <property type="protein sequence ID" value="EFJ49529.1"/>
    <property type="molecule type" value="Genomic_DNA"/>
</dbReference>
<dbReference type="SUPFAM" id="SSF56112">
    <property type="entry name" value="Protein kinase-like (PK-like)"/>
    <property type="match status" value="1"/>
</dbReference>
<dbReference type="EC" id="2.7.1.100" evidence="3"/>
<dbReference type="Gene3D" id="3.30.200.20">
    <property type="entry name" value="Phosphorylase Kinase, domain 1"/>
    <property type="match status" value="1"/>
</dbReference>
<evidence type="ECO:0000313" key="10">
    <source>
        <dbReference type="Proteomes" id="UP000001058"/>
    </source>
</evidence>
<keyword evidence="5" id="KW-0547">Nucleotide-binding</keyword>
<evidence type="ECO:0000256" key="5">
    <source>
        <dbReference type="ARBA" id="ARBA00022741"/>
    </source>
</evidence>
<keyword evidence="7" id="KW-0067">ATP-binding</keyword>
<dbReference type="OrthoDB" id="2461at2759"/>
<comment type="subunit">
    <text evidence="2">Homodimer.</text>
</comment>
<dbReference type="KEGG" id="vcn:VOLCADRAFT_42791"/>
<evidence type="ECO:0000259" key="8">
    <source>
        <dbReference type="Pfam" id="PF01636"/>
    </source>
</evidence>
<dbReference type="GO" id="GO:0009086">
    <property type="term" value="P:methionine biosynthetic process"/>
    <property type="evidence" value="ECO:0007669"/>
    <property type="project" value="InterPro"/>
</dbReference>
<dbReference type="PIRSF" id="PIRSF031134">
    <property type="entry name" value="MTRK"/>
    <property type="match status" value="1"/>
</dbReference>
<dbReference type="GO" id="GO:0005524">
    <property type="term" value="F:ATP binding"/>
    <property type="evidence" value="ECO:0007669"/>
    <property type="project" value="UniProtKB-KW"/>
</dbReference>
<dbReference type="Proteomes" id="UP000001058">
    <property type="component" value="Unassembled WGS sequence"/>
</dbReference>
<evidence type="ECO:0000256" key="6">
    <source>
        <dbReference type="ARBA" id="ARBA00022777"/>
    </source>
</evidence>
<dbReference type="AlphaFoldDB" id="D8TSQ6"/>
<feature type="non-terminal residue" evidence="9">
    <location>
        <position position="1"/>
    </location>
</feature>
<dbReference type="GeneID" id="9618564"/>
<dbReference type="FunCoup" id="D8TSQ6">
    <property type="interactions" value="540"/>
</dbReference>
<dbReference type="InterPro" id="IPR011009">
    <property type="entry name" value="Kinase-like_dom_sf"/>
</dbReference>
<protein>
    <recommendedName>
        <fullName evidence="3">S-methyl-5-thioribose kinase</fullName>
        <ecNumber evidence="3">2.7.1.100</ecNumber>
    </recommendedName>
</protein>
<name>D8TSQ6_VOLCA</name>
<dbReference type="eggNOG" id="ENOG502QVM3">
    <property type="taxonomic scope" value="Eukaryota"/>
</dbReference>
<proteinExistence type="inferred from homology"/>
<dbReference type="RefSeq" id="XP_002949510.1">
    <property type="nucleotide sequence ID" value="XM_002949464.1"/>
</dbReference>
<dbReference type="PANTHER" id="PTHR34273:SF2">
    <property type="entry name" value="METHYLTHIORIBOSE KINASE"/>
    <property type="match status" value="1"/>
</dbReference>
<dbReference type="InterPro" id="IPR009212">
    <property type="entry name" value="Methylthioribose_kinase"/>
</dbReference>
<dbReference type="InParanoid" id="D8TSQ6"/>
<comment type="similarity">
    <text evidence="1">Belongs to the methylthioribose kinase family.</text>
</comment>
<evidence type="ECO:0000313" key="9">
    <source>
        <dbReference type="EMBL" id="EFJ49529.1"/>
    </source>
</evidence>
<evidence type="ECO:0000256" key="7">
    <source>
        <dbReference type="ARBA" id="ARBA00022840"/>
    </source>
</evidence>
<keyword evidence="10" id="KW-1185">Reference proteome</keyword>
<sequence length="398" mass="43565">GFRALDCESVKHYVAARPALQQRVGPADSVESWRVKEVGDGNINFVFILEGPAGSLCVKQALPYVRCVGESWPLTQDRVRIEAAALAEEAAWVPAHVPAVHLYDKDMALIAMRYLAPPFIILRRGLMGGAVYPGLAGHLATFLAGTLFHTSLIKLDSSTFRRKVAEFENDEMCRLTEQVIFTEPYYKAKNNRWTSPQLDADVAELQSDVAARVAACELKGLFCSRPQALLHGDLHTGSIMVTDSETSVIDPEFAFYGPMAFDVGKILANLLLAYFASDGQEKDPGEREAQRGWLLSCMVDTWTGFSTAFTQMWSLHGARGDLYPGVLTEAPGGDGVGSSGAEEVLAACQEGFMRQLFHETVKFMGAFLIRRLVGIAHVADMDSIADPDVRAACERRAL</sequence>
<evidence type="ECO:0000256" key="3">
    <source>
        <dbReference type="ARBA" id="ARBA00012128"/>
    </source>
</evidence>
<feature type="non-terminal residue" evidence="9">
    <location>
        <position position="398"/>
    </location>
</feature>
<feature type="domain" description="Aminoglycoside phosphotransferase" evidence="8">
    <location>
        <begin position="35"/>
        <end position="269"/>
    </location>
</feature>
<evidence type="ECO:0000256" key="1">
    <source>
        <dbReference type="ARBA" id="ARBA00010165"/>
    </source>
</evidence>
<dbReference type="PANTHER" id="PTHR34273">
    <property type="entry name" value="METHYLTHIORIBOSE KINASE"/>
    <property type="match status" value="1"/>
</dbReference>
<organism evidence="10">
    <name type="scientific">Volvox carteri f. nagariensis</name>
    <dbReference type="NCBI Taxonomy" id="3068"/>
    <lineage>
        <taxon>Eukaryota</taxon>
        <taxon>Viridiplantae</taxon>
        <taxon>Chlorophyta</taxon>
        <taxon>core chlorophytes</taxon>
        <taxon>Chlorophyceae</taxon>
        <taxon>CS clade</taxon>
        <taxon>Chlamydomonadales</taxon>
        <taxon>Volvocaceae</taxon>
        <taxon>Volvox</taxon>
    </lineage>
</organism>
<evidence type="ECO:0000256" key="2">
    <source>
        <dbReference type="ARBA" id="ARBA00011738"/>
    </source>
</evidence>
<dbReference type="STRING" id="3068.D8TSQ6"/>
<accession>D8TSQ6</accession>
<keyword evidence="6" id="KW-0418">Kinase</keyword>
<dbReference type="NCBIfam" id="TIGR01767">
    <property type="entry name" value="MTRK"/>
    <property type="match status" value="1"/>
</dbReference>
<keyword evidence="4" id="KW-0808">Transferase</keyword>
<dbReference type="InterPro" id="IPR002575">
    <property type="entry name" value="Aminoglycoside_PTrfase"/>
</dbReference>
<gene>
    <name evidence="9" type="ORF">VOLCADRAFT_42791</name>
</gene>
<evidence type="ECO:0000256" key="4">
    <source>
        <dbReference type="ARBA" id="ARBA00022679"/>
    </source>
</evidence>
<dbReference type="GO" id="GO:0046522">
    <property type="term" value="F:S-methyl-5-thioribose kinase activity"/>
    <property type="evidence" value="ECO:0007669"/>
    <property type="project" value="UniProtKB-EC"/>
</dbReference>
<dbReference type="Pfam" id="PF01636">
    <property type="entry name" value="APH"/>
    <property type="match status" value="1"/>
</dbReference>
<dbReference type="Gene3D" id="3.90.1200.10">
    <property type="match status" value="1"/>
</dbReference>
<reference evidence="9 10" key="1">
    <citation type="journal article" date="2010" name="Science">
        <title>Genomic analysis of organismal complexity in the multicellular green alga Volvox carteri.</title>
        <authorList>
            <person name="Prochnik S.E."/>
            <person name="Umen J."/>
            <person name="Nedelcu A.M."/>
            <person name="Hallmann A."/>
            <person name="Miller S.M."/>
            <person name="Nishii I."/>
            <person name="Ferris P."/>
            <person name="Kuo A."/>
            <person name="Mitros T."/>
            <person name="Fritz-Laylin L.K."/>
            <person name="Hellsten U."/>
            <person name="Chapman J."/>
            <person name="Simakov O."/>
            <person name="Rensing S.A."/>
            <person name="Terry A."/>
            <person name="Pangilinan J."/>
            <person name="Kapitonov V."/>
            <person name="Jurka J."/>
            <person name="Salamov A."/>
            <person name="Shapiro H."/>
            <person name="Schmutz J."/>
            <person name="Grimwood J."/>
            <person name="Lindquist E."/>
            <person name="Lucas S."/>
            <person name="Grigoriev I.V."/>
            <person name="Schmitt R."/>
            <person name="Kirk D."/>
            <person name="Rokhsar D.S."/>
        </authorList>
    </citation>
    <scope>NUCLEOTIDE SEQUENCE [LARGE SCALE GENOMIC DNA]</scope>
    <source>
        <strain evidence="10">f. Nagariensis / Eve</strain>
    </source>
</reference>